<keyword evidence="2" id="KW-1185">Reference proteome</keyword>
<gene>
    <name evidence="1" type="ORF">GCM10010430_63790</name>
</gene>
<protein>
    <submittedName>
        <fullName evidence="1">Uncharacterized protein</fullName>
    </submittedName>
</protein>
<organism evidence="1 2">
    <name type="scientific">Kitasatospora cystarginea</name>
    <dbReference type="NCBI Taxonomy" id="58350"/>
    <lineage>
        <taxon>Bacteria</taxon>
        <taxon>Bacillati</taxon>
        <taxon>Actinomycetota</taxon>
        <taxon>Actinomycetes</taxon>
        <taxon>Kitasatosporales</taxon>
        <taxon>Streptomycetaceae</taxon>
        <taxon>Kitasatospora</taxon>
    </lineage>
</organism>
<evidence type="ECO:0000313" key="2">
    <source>
        <dbReference type="Proteomes" id="UP001500305"/>
    </source>
</evidence>
<name>A0ABN3ESM5_9ACTN</name>
<sequence length="85" mass="9425">MIVLFELDPDQAIGPEGVEPVVLLVHAAGADPDALEDPLPTTLCGLSTDPMEHSHYRPARPGEPWYPPKLYDRRCRECEAVLRSC</sequence>
<evidence type="ECO:0000313" key="1">
    <source>
        <dbReference type="EMBL" id="GAA2269464.1"/>
    </source>
</evidence>
<dbReference type="Proteomes" id="UP001500305">
    <property type="component" value="Unassembled WGS sequence"/>
</dbReference>
<comment type="caution">
    <text evidence="1">The sequence shown here is derived from an EMBL/GenBank/DDBJ whole genome shotgun (WGS) entry which is preliminary data.</text>
</comment>
<accession>A0ABN3ESM5</accession>
<proteinExistence type="predicted"/>
<reference evidence="1 2" key="1">
    <citation type="journal article" date="2019" name="Int. J. Syst. Evol. Microbiol.">
        <title>The Global Catalogue of Microorganisms (GCM) 10K type strain sequencing project: providing services to taxonomists for standard genome sequencing and annotation.</title>
        <authorList>
            <consortium name="The Broad Institute Genomics Platform"/>
            <consortium name="The Broad Institute Genome Sequencing Center for Infectious Disease"/>
            <person name="Wu L."/>
            <person name="Ma J."/>
        </authorList>
    </citation>
    <scope>NUCLEOTIDE SEQUENCE [LARGE SCALE GENOMIC DNA]</scope>
    <source>
        <strain evidence="1 2">JCM 7356</strain>
    </source>
</reference>
<dbReference type="EMBL" id="BAAATR010000038">
    <property type="protein sequence ID" value="GAA2269464.1"/>
    <property type="molecule type" value="Genomic_DNA"/>
</dbReference>